<comment type="subcellular location">
    <subcellularLocation>
        <location evidence="1 12">Cell outer membrane</location>
        <topology evidence="1 12">Multi-pass membrane protein</topology>
    </subcellularLocation>
</comment>
<evidence type="ECO:0000256" key="10">
    <source>
        <dbReference type="ARBA" id="ARBA00023170"/>
    </source>
</evidence>
<evidence type="ECO:0000256" key="13">
    <source>
        <dbReference type="RuleBase" id="RU003357"/>
    </source>
</evidence>
<dbReference type="PROSITE" id="PS52016">
    <property type="entry name" value="TONB_DEPENDENT_REC_3"/>
    <property type="match status" value="1"/>
</dbReference>
<dbReference type="InterPro" id="IPR039426">
    <property type="entry name" value="TonB-dep_rcpt-like"/>
</dbReference>
<dbReference type="Gene3D" id="2.170.130.10">
    <property type="entry name" value="TonB-dependent receptor, plug domain"/>
    <property type="match status" value="1"/>
</dbReference>
<evidence type="ECO:0000256" key="2">
    <source>
        <dbReference type="ARBA" id="ARBA00009810"/>
    </source>
</evidence>
<keyword evidence="7" id="KW-0406">Ion transport</keyword>
<keyword evidence="9 12" id="KW-0472">Membrane</keyword>
<evidence type="ECO:0000256" key="4">
    <source>
        <dbReference type="ARBA" id="ARBA00022452"/>
    </source>
</evidence>
<dbReference type="PANTHER" id="PTHR30069:SF53">
    <property type="entry name" value="COLICIN I RECEPTOR-RELATED"/>
    <property type="match status" value="1"/>
</dbReference>
<keyword evidence="10 18" id="KW-0675">Receptor</keyword>
<dbReference type="GO" id="GO:0015889">
    <property type="term" value="P:cobalamin transport"/>
    <property type="evidence" value="ECO:0007669"/>
    <property type="project" value="TreeGrafter"/>
</dbReference>
<sequence length="646" mass="70794">MSDKKFIAKRSLFSGICRGAGFFLSGMGVLSMCLVSVAWAREDSVAEEELATVVVTASRFQEQEGEALSATTVITQQTIRNKQLADLASLLRSEAGIEFDRMGGPGMVTSVFMRGSNANRVLVQLDGVPVTDGSVMGSAAILSQLQPDQIDRIEIVRGDISAVYGMGAAGGVIRIFTKRGEGRPSASLFAEYGSRDTSRLGARVSGQSDDTRFSLTASRSDTRGFSTMSSSENPMVNPDRDGNENVTVTGNVSCRFGADGELGMRLYLGDARYDYDIGGGPDEVNTGRNRQWIGAVYGKKRFSPDWLSALTLSRMDIGRKYETKYGIVRPSSEWNGMVFPLRDPNGKSDSRARTSLLQWHNDVVLSGDWTATAGVEAGHEEAESGKDGRSSVWNRDRYSLYGGISGKTGAHDWQVNVRYDRAGQADSAVSGYLGYGHALTPVWKLVGNISTSFLVPTLYQQYNPVYGNRDLKAEKTRAAEVGVQYASAETRVRLTAFSWFTRDLIDFDSALHYVNVGKARNRGLEMVLHTVLAGMDVNTSLTVQQPEDVSAETVLARRARRLGTFNVSKTSGRWYAGGNVQYTGERVDGSHRLPAYWLASLDVRCRISREVSVYGRIENLFDKDYETVYGYNQPGRGIYVGVDLTM</sequence>
<name>A0A9E9NTV3_9BURK</name>
<dbReference type="Pfam" id="PF07715">
    <property type="entry name" value="Plug"/>
    <property type="match status" value="1"/>
</dbReference>
<evidence type="ECO:0000256" key="11">
    <source>
        <dbReference type="ARBA" id="ARBA00023237"/>
    </source>
</evidence>
<dbReference type="SUPFAM" id="SSF56935">
    <property type="entry name" value="Porins"/>
    <property type="match status" value="1"/>
</dbReference>
<dbReference type="PANTHER" id="PTHR30069">
    <property type="entry name" value="TONB-DEPENDENT OUTER MEMBRANE RECEPTOR"/>
    <property type="match status" value="1"/>
</dbReference>
<evidence type="ECO:0000256" key="5">
    <source>
        <dbReference type="ARBA" id="ARBA00022692"/>
    </source>
</evidence>
<evidence type="ECO:0000256" key="8">
    <source>
        <dbReference type="ARBA" id="ARBA00023077"/>
    </source>
</evidence>
<evidence type="ECO:0000256" key="7">
    <source>
        <dbReference type="ARBA" id="ARBA00023065"/>
    </source>
</evidence>
<evidence type="ECO:0000313" key="18">
    <source>
        <dbReference type="EMBL" id="WAV91920.1"/>
    </source>
</evidence>
<evidence type="ECO:0000256" key="12">
    <source>
        <dbReference type="PROSITE-ProRule" id="PRU01360"/>
    </source>
</evidence>
<feature type="domain" description="TonB-dependent receptor plug" evidence="17">
    <location>
        <begin position="67"/>
        <end position="172"/>
    </location>
</feature>
<keyword evidence="3 12" id="KW-0813">Transport</keyword>
<evidence type="ECO:0000259" key="16">
    <source>
        <dbReference type="Pfam" id="PF00593"/>
    </source>
</evidence>
<evidence type="ECO:0000256" key="15">
    <source>
        <dbReference type="SAM" id="Phobius"/>
    </source>
</evidence>
<accession>A0A9E9NTV3</accession>
<dbReference type="CDD" id="cd01347">
    <property type="entry name" value="ligand_gated_channel"/>
    <property type="match status" value="1"/>
</dbReference>
<dbReference type="AlphaFoldDB" id="A0A9E9NTV3"/>
<keyword evidence="4 12" id="KW-1134">Transmembrane beta strand</keyword>
<evidence type="ECO:0000256" key="1">
    <source>
        <dbReference type="ARBA" id="ARBA00004571"/>
    </source>
</evidence>
<reference evidence="18" key="1">
    <citation type="journal article" date="2022" name="Front. Microbiol.">
        <title>New perspectives on an old grouping: The genomic and phenotypic variability of Oxalobacter formigenes and the implications for calcium oxalate stone prevention.</title>
        <authorList>
            <person name="Chmiel J.A."/>
            <person name="Carr C."/>
            <person name="Stuivenberg G.A."/>
            <person name="Venema R."/>
            <person name="Chanyi R.M."/>
            <person name="Al K.F."/>
            <person name="Giguere D."/>
            <person name="Say H."/>
            <person name="Akouris P.P."/>
            <person name="Dominguez Romero S.A."/>
            <person name="Kwong A."/>
            <person name="Tai V."/>
            <person name="Koval S.F."/>
            <person name="Razvi H."/>
            <person name="Bjazevic J."/>
            <person name="Burton J.P."/>
        </authorList>
    </citation>
    <scope>NUCLEOTIDE SEQUENCE</scope>
    <source>
        <strain evidence="18">OxK</strain>
    </source>
</reference>
<dbReference type="Proteomes" id="UP001164819">
    <property type="component" value="Chromosome"/>
</dbReference>
<feature type="transmembrane region" description="Helical" evidence="15">
    <location>
        <begin position="21"/>
        <end position="40"/>
    </location>
</feature>
<feature type="domain" description="TonB-dependent receptor-like beta-barrel" evidence="16">
    <location>
        <begin position="194"/>
        <end position="620"/>
    </location>
</feature>
<comment type="similarity">
    <text evidence="2 12 13">Belongs to the TonB-dependent receptor family.</text>
</comment>
<dbReference type="InterPro" id="IPR012910">
    <property type="entry name" value="Plug_dom"/>
</dbReference>
<evidence type="ECO:0000256" key="14">
    <source>
        <dbReference type="SAM" id="MobiDB-lite"/>
    </source>
</evidence>
<keyword evidence="6" id="KW-0732">Signal</keyword>
<dbReference type="InterPro" id="IPR037066">
    <property type="entry name" value="Plug_dom_sf"/>
</dbReference>
<protein>
    <submittedName>
        <fullName evidence="18">TonB-dependent receptor</fullName>
    </submittedName>
</protein>
<proteinExistence type="inferred from homology"/>
<dbReference type="Gene3D" id="2.40.170.20">
    <property type="entry name" value="TonB-dependent receptor, beta-barrel domain"/>
    <property type="match status" value="1"/>
</dbReference>
<feature type="region of interest" description="Disordered" evidence="14">
    <location>
        <begin position="221"/>
        <end position="244"/>
    </location>
</feature>
<dbReference type="Pfam" id="PF00593">
    <property type="entry name" value="TonB_dep_Rec_b-barrel"/>
    <property type="match status" value="1"/>
</dbReference>
<organism evidence="18">
    <name type="scientific">Oxalobacter aliiformigenes</name>
    <dbReference type="NCBI Taxonomy" id="2946593"/>
    <lineage>
        <taxon>Bacteria</taxon>
        <taxon>Pseudomonadati</taxon>
        <taxon>Pseudomonadota</taxon>
        <taxon>Betaproteobacteria</taxon>
        <taxon>Burkholderiales</taxon>
        <taxon>Oxalobacteraceae</taxon>
        <taxon>Oxalobacter</taxon>
    </lineage>
</organism>
<keyword evidence="5 12" id="KW-0812">Transmembrane</keyword>
<keyword evidence="11 12" id="KW-0998">Cell outer membrane</keyword>
<dbReference type="EMBL" id="CP098251">
    <property type="protein sequence ID" value="WAV91920.1"/>
    <property type="molecule type" value="Genomic_DNA"/>
</dbReference>
<evidence type="ECO:0000256" key="9">
    <source>
        <dbReference type="ARBA" id="ARBA00023136"/>
    </source>
</evidence>
<dbReference type="InterPro" id="IPR000531">
    <property type="entry name" value="Beta-barrel_TonB"/>
</dbReference>
<evidence type="ECO:0000256" key="6">
    <source>
        <dbReference type="ARBA" id="ARBA00022729"/>
    </source>
</evidence>
<evidence type="ECO:0000259" key="17">
    <source>
        <dbReference type="Pfam" id="PF07715"/>
    </source>
</evidence>
<dbReference type="GO" id="GO:0009279">
    <property type="term" value="C:cell outer membrane"/>
    <property type="evidence" value="ECO:0007669"/>
    <property type="project" value="UniProtKB-SubCell"/>
</dbReference>
<keyword evidence="15" id="KW-1133">Transmembrane helix</keyword>
<feature type="compositionally biased region" description="Polar residues" evidence="14">
    <location>
        <begin position="221"/>
        <end position="234"/>
    </location>
</feature>
<dbReference type="InterPro" id="IPR036942">
    <property type="entry name" value="Beta-barrel_TonB_sf"/>
</dbReference>
<gene>
    <name evidence="18" type="ORF">NB646_04105</name>
</gene>
<dbReference type="GO" id="GO:0006811">
    <property type="term" value="P:monoatomic ion transport"/>
    <property type="evidence" value="ECO:0007669"/>
    <property type="project" value="UniProtKB-KW"/>
</dbReference>
<keyword evidence="8 13" id="KW-0798">TonB box</keyword>
<dbReference type="RefSeq" id="WP_269316260.1">
    <property type="nucleotide sequence ID" value="NZ_CP098251.1"/>
</dbReference>
<evidence type="ECO:0000256" key="3">
    <source>
        <dbReference type="ARBA" id="ARBA00022448"/>
    </source>
</evidence>